<dbReference type="Gene3D" id="3.30.70.120">
    <property type="match status" value="1"/>
</dbReference>
<keyword evidence="3" id="KW-1185">Reference proteome</keyword>
<dbReference type="Pfam" id="PF03091">
    <property type="entry name" value="CutA1"/>
    <property type="match status" value="1"/>
</dbReference>
<dbReference type="Proteomes" id="UP000568380">
    <property type="component" value="Unassembled WGS sequence"/>
</dbReference>
<dbReference type="InterPro" id="IPR011322">
    <property type="entry name" value="N-reg_PII-like_a/b"/>
</dbReference>
<protein>
    <submittedName>
        <fullName evidence="2">Periplasmic divalent cation tolerance protein</fullName>
    </submittedName>
</protein>
<dbReference type="SUPFAM" id="SSF54913">
    <property type="entry name" value="GlnB-like"/>
    <property type="match status" value="1"/>
</dbReference>
<name>A0A7W8EL35_9ACTN</name>
<evidence type="ECO:0000313" key="3">
    <source>
        <dbReference type="Proteomes" id="UP000568380"/>
    </source>
</evidence>
<dbReference type="AlphaFoldDB" id="A0A7W8EL35"/>
<organism evidence="2 3">
    <name type="scientific">Nonomuraea endophytica</name>
    <dbReference type="NCBI Taxonomy" id="714136"/>
    <lineage>
        <taxon>Bacteria</taxon>
        <taxon>Bacillati</taxon>
        <taxon>Actinomycetota</taxon>
        <taxon>Actinomycetes</taxon>
        <taxon>Streptosporangiales</taxon>
        <taxon>Streptosporangiaceae</taxon>
        <taxon>Nonomuraea</taxon>
    </lineage>
</organism>
<dbReference type="GO" id="GO:0010038">
    <property type="term" value="P:response to metal ion"/>
    <property type="evidence" value="ECO:0007669"/>
    <property type="project" value="InterPro"/>
</dbReference>
<reference evidence="2 3" key="1">
    <citation type="submission" date="2020-08" db="EMBL/GenBank/DDBJ databases">
        <title>Genomic Encyclopedia of Type Strains, Phase IV (KMG-IV): sequencing the most valuable type-strain genomes for metagenomic binning, comparative biology and taxonomic classification.</title>
        <authorList>
            <person name="Goeker M."/>
        </authorList>
    </citation>
    <scope>NUCLEOTIDE SEQUENCE [LARGE SCALE GENOMIC DNA]</scope>
    <source>
        <strain evidence="2 3">DSM 45385</strain>
    </source>
</reference>
<dbReference type="PANTHER" id="PTHR23419">
    <property type="entry name" value="DIVALENT CATION TOLERANCE CUTA-RELATED"/>
    <property type="match status" value="1"/>
</dbReference>
<accession>A0A7W8EL35</accession>
<comment type="similarity">
    <text evidence="1">Belongs to the CutA family.</text>
</comment>
<dbReference type="InterPro" id="IPR015867">
    <property type="entry name" value="N-reg_PII/ATP_PRibTrfase_C"/>
</dbReference>
<evidence type="ECO:0000256" key="1">
    <source>
        <dbReference type="ARBA" id="ARBA00010169"/>
    </source>
</evidence>
<sequence length="110" mass="11767">MTGHLHVYTTVDSADAAESLARDILGARLAACVQIIGPVRSLSWREGVLDDAQEWQLLITTPAADYPALEAHIGVSHGYATPEIVATEIVAGSAAYLRWLDAPDQGLSQR</sequence>
<evidence type="ECO:0000313" key="2">
    <source>
        <dbReference type="EMBL" id="MBB5082452.1"/>
    </source>
</evidence>
<dbReference type="PANTHER" id="PTHR23419:SF8">
    <property type="entry name" value="FI09726P"/>
    <property type="match status" value="1"/>
</dbReference>
<proteinExistence type="inferred from homology"/>
<dbReference type="InterPro" id="IPR004323">
    <property type="entry name" value="Ion_tolerance_CutA"/>
</dbReference>
<gene>
    <name evidence="2" type="ORF">HNR40_007947</name>
</gene>
<dbReference type="GO" id="GO:0005507">
    <property type="term" value="F:copper ion binding"/>
    <property type="evidence" value="ECO:0007669"/>
    <property type="project" value="TreeGrafter"/>
</dbReference>
<dbReference type="EMBL" id="JACHIN010000013">
    <property type="protein sequence ID" value="MBB5082452.1"/>
    <property type="molecule type" value="Genomic_DNA"/>
</dbReference>
<comment type="caution">
    <text evidence="2">The sequence shown here is derived from an EMBL/GenBank/DDBJ whole genome shotgun (WGS) entry which is preliminary data.</text>
</comment>
<dbReference type="RefSeq" id="WP_184970687.1">
    <property type="nucleotide sequence ID" value="NZ_JACHIN010000013.1"/>
</dbReference>